<dbReference type="Pfam" id="PF00571">
    <property type="entry name" value="CBS"/>
    <property type="match status" value="2"/>
</dbReference>
<feature type="domain" description="CBS" evidence="3">
    <location>
        <begin position="1"/>
        <end position="52"/>
    </location>
</feature>
<dbReference type="InterPro" id="IPR051257">
    <property type="entry name" value="Diverse_CBS-Domain"/>
</dbReference>
<dbReference type="Proteomes" id="UP000251577">
    <property type="component" value="Unassembled WGS sequence"/>
</dbReference>
<dbReference type="Gene3D" id="3.30.460.10">
    <property type="entry name" value="Beta Polymerase, domain 2"/>
    <property type="match status" value="1"/>
</dbReference>
<gene>
    <name evidence="4" type="ORF">DLJ54_02645</name>
</gene>
<dbReference type="CDD" id="cd05401">
    <property type="entry name" value="NT_GlnE_GlnD_like"/>
    <property type="match status" value="1"/>
</dbReference>
<protein>
    <submittedName>
        <fullName evidence="4">Histidine kinase</fullName>
    </submittedName>
</protein>
<proteinExistence type="predicted"/>
<dbReference type="CDD" id="cd04587">
    <property type="entry name" value="CBS_pair_CAP-ED_NT_Pol-beta-like_DUF294_assoc"/>
    <property type="match status" value="1"/>
</dbReference>
<dbReference type="SMART" id="SM00116">
    <property type="entry name" value="CBS"/>
    <property type="match status" value="2"/>
</dbReference>
<dbReference type="Pfam" id="PF03445">
    <property type="entry name" value="DUF294"/>
    <property type="match status" value="1"/>
</dbReference>
<evidence type="ECO:0000259" key="3">
    <source>
        <dbReference type="PROSITE" id="PS51371"/>
    </source>
</evidence>
<evidence type="ECO:0000256" key="1">
    <source>
        <dbReference type="ARBA" id="ARBA00023122"/>
    </source>
</evidence>
<dbReference type="InterPro" id="IPR000644">
    <property type="entry name" value="CBS_dom"/>
</dbReference>
<comment type="caution">
    <text evidence="4">The sequence shown here is derived from an EMBL/GenBank/DDBJ whole genome shotgun (WGS) entry which is preliminary data.</text>
</comment>
<keyword evidence="4" id="KW-0418">Kinase</keyword>
<keyword evidence="1 2" id="KW-0129">CBS domain</keyword>
<dbReference type="PANTHER" id="PTHR43080">
    <property type="entry name" value="CBS DOMAIN-CONTAINING PROTEIN CBSX3, MITOCHONDRIAL"/>
    <property type="match status" value="1"/>
</dbReference>
<keyword evidence="4" id="KW-0808">Transferase</keyword>
<dbReference type="EMBL" id="QHCV01000016">
    <property type="protein sequence ID" value="RAV32618.1"/>
    <property type="molecule type" value="Genomic_DNA"/>
</dbReference>
<feature type="non-terminal residue" evidence="4">
    <location>
        <position position="1"/>
    </location>
</feature>
<keyword evidence="5" id="KW-1185">Reference proteome</keyword>
<reference evidence="4 5" key="1">
    <citation type="journal article" date="2018" name="Syst. Appl. Microbiol.">
        <title>Corynebacterium heidelbergense sp. nov., isolated from the preen glands of Egyptian geese (Alopochen aegyptiacus).</title>
        <authorList>
            <person name="Braun M.S."/>
            <person name="Wang E."/>
            <person name="Zimmermann S."/>
            <person name="Wink M."/>
        </authorList>
    </citation>
    <scope>NUCLEOTIDE SEQUENCE [LARGE SCALE GENOMIC DNA]</scope>
    <source>
        <strain evidence="4 5">647</strain>
    </source>
</reference>
<evidence type="ECO:0000313" key="5">
    <source>
        <dbReference type="Proteomes" id="UP000251577"/>
    </source>
</evidence>
<dbReference type="SUPFAM" id="SSF54631">
    <property type="entry name" value="CBS-domain pair"/>
    <property type="match status" value="1"/>
</dbReference>
<dbReference type="InterPro" id="IPR043519">
    <property type="entry name" value="NT_sf"/>
</dbReference>
<dbReference type="Gene3D" id="3.10.580.10">
    <property type="entry name" value="CBS-domain"/>
    <property type="match status" value="1"/>
</dbReference>
<dbReference type="InterPro" id="IPR005105">
    <property type="entry name" value="GlnD_Uridyltrans_N"/>
</dbReference>
<dbReference type="RefSeq" id="WP_133258546.1">
    <property type="nucleotide sequence ID" value="NZ_QHCV01000016.1"/>
</dbReference>
<dbReference type="PROSITE" id="PS51371">
    <property type="entry name" value="CBS"/>
    <property type="match status" value="2"/>
</dbReference>
<evidence type="ECO:0000313" key="4">
    <source>
        <dbReference type="EMBL" id="RAV32618.1"/>
    </source>
</evidence>
<dbReference type="InterPro" id="IPR046342">
    <property type="entry name" value="CBS_dom_sf"/>
</dbReference>
<dbReference type="Pfam" id="PF10335">
    <property type="entry name" value="DUF294_C"/>
    <property type="match status" value="1"/>
</dbReference>
<accession>A0A364V7M9</accession>
<dbReference type="SUPFAM" id="SSF81301">
    <property type="entry name" value="Nucleotidyltransferase"/>
    <property type="match status" value="1"/>
</dbReference>
<evidence type="ECO:0000256" key="2">
    <source>
        <dbReference type="PROSITE-ProRule" id="PRU00703"/>
    </source>
</evidence>
<name>A0A364V7M9_9CORY</name>
<dbReference type="GO" id="GO:0008773">
    <property type="term" value="F:[protein-PII] uridylyltransferase activity"/>
    <property type="evidence" value="ECO:0007669"/>
    <property type="project" value="InterPro"/>
</dbReference>
<organism evidence="4 5">
    <name type="scientific">Corynebacterium heidelbergense</name>
    <dbReference type="NCBI Taxonomy" id="2055947"/>
    <lineage>
        <taxon>Bacteria</taxon>
        <taxon>Bacillati</taxon>
        <taxon>Actinomycetota</taxon>
        <taxon>Actinomycetes</taxon>
        <taxon>Mycobacteriales</taxon>
        <taxon>Corynebacteriaceae</taxon>
        <taxon>Corynebacterium</taxon>
    </lineage>
</organism>
<dbReference type="PANTHER" id="PTHR43080:SF2">
    <property type="entry name" value="CBS DOMAIN-CONTAINING PROTEIN"/>
    <property type="match status" value="1"/>
</dbReference>
<dbReference type="AlphaFoldDB" id="A0A364V7M9"/>
<dbReference type="GO" id="GO:0016301">
    <property type="term" value="F:kinase activity"/>
    <property type="evidence" value="ECO:0007669"/>
    <property type="project" value="UniProtKB-KW"/>
</dbReference>
<sequence>PAHTSPSTTIRQAAVAMGEQKVSSLLILEGGQLRGIVTDRDIRRSVAEGMSSEKPVSAIMATNLRTATSETLVFDAMLQMAELDIHHLPVVDEGEVTGIITAADIMRLLQYDPIYLTADLSRRKTPEQMREVYQSAHTVAVRFIERGAGAEEVQGVLSVAADAMARRLLRLAEEQLGPPPVPYSFVALGSQGRREMGLASDQDNALVLSEDYRPELHGEYFRQLGSSVCQGLATAGQVLCPGEMMAMTDTWRMTVGQWREIFHAWITAPEPEALLYAQAFFDMRWVHGEEELARSVHVQAVESAAGSPRLHAHLAALATRREPPVGFFRGLVVDRRGKYANTLDIKKGGIAAVVQMARLFAIVAGAEALSTRGRLEVAAGGPVSAQSAQDLSAAFGFLNSLSLERQAAQTQRGESPDYHVDPSQLSKMERENLRDAFNIIKGVQSALSMKYPVRSV</sequence>
<feature type="domain" description="CBS" evidence="3">
    <location>
        <begin position="60"/>
        <end position="116"/>
    </location>
</feature>
<dbReference type="InterPro" id="IPR018821">
    <property type="entry name" value="DUF294_put_nucleoTrafse_sb-bd"/>
</dbReference>